<feature type="compositionally biased region" description="Low complexity" evidence="1">
    <location>
        <begin position="900"/>
        <end position="912"/>
    </location>
</feature>
<feature type="compositionally biased region" description="Low complexity" evidence="1">
    <location>
        <begin position="154"/>
        <end position="169"/>
    </location>
</feature>
<feature type="region of interest" description="Disordered" evidence="1">
    <location>
        <begin position="731"/>
        <end position="769"/>
    </location>
</feature>
<dbReference type="Proteomes" id="UP000095283">
    <property type="component" value="Unplaced"/>
</dbReference>
<feature type="compositionally biased region" description="Acidic residues" evidence="1">
    <location>
        <begin position="836"/>
        <end position="851"/>
    </location>
</feature>
<dbReference type="WBParaSite" id="Hba_06531">
    <property type="protein sequence ID" value="Hba_06531"/>
    <property type="gene ID" value="Hba_06531"/>
</dbReference>
<feature type="region of interest" description="Disordered" evidence="1">
    <location>
        <begin position="895"/>
        <end position="916"/>
    </location>
</feature>
<feature type="compositionally biased region" description="Polar residues" evidence="1">
    <location>
        <begin position="28"/>
        <end position="46"/>
    </location>
</feature>
<feature type="region of interest" description="Disordered" evidence="1">
    <location>
        <begin position="803"/>
        <end position="855"/>
    </location>
</feature>
<feature type="region of interest" description="Disordered" evidence="1">
    <location>
        <begin position="459"/>
        <end position="486"/>
    </location>
</feature>
<evidence type="ECO:0000313" key="3">
    <source>
        <dbReference type="WBParaSite" id="Hba_06531"/>
    </source>
</evidence>
<feature type="region of interest" description="Disordered" evidence="1">
    <location>
        <begin position="152"/>
        <end position="177"/>
    </location>
</feature>
<proteinExistence type="predicted"/>
<feature type="region of interest" description="Disordered" evidence="1">
    <location>
        <begin position="559"/>
        <end position="625"/>
    </location>
</feature>
<feature type="region of interest" description="Disordered" evidence="1">
    <location>
        <begin position="930"/>
        <end position="952"/>
    </location>
</feature>
<evidence type="ECO:0000313" key="2">
    <source>
        <dbReference type="Proteomes" id="UP000095283"/>
    </source>
</evidence>
<feature type="compositionally biased region" description="Basic and acidic residues" evidence="1">
    <location>
        <begin position="930"/>
        <end position="947"/>
    </location>
</feature>
<name>A0A1I7WN09_HETBA</name>
<organism evidence="2 3">
    <name type="scientific">Heterorhabditis bacteriophora</name>
    <name type="common">Entomopathogenic nematode worm</name>
    <dbReference type="NCBI Taxonomy" id="37862"/>
    <lineage>
        <taxon>Eukaryota</taxon>
        <taxon>Metazoa</taxon>
        <taxon>Ecdysozoa</taxon>
        <taxon>Nematoda</taxon>
        <taxon>Chromadorea</taxon>
        <taxon>Rhabditida</taxon>
        <taxon>Rhabditina</taxon>
        <taxon>Rhabditomorpha</taxon>
        <taxon>Strongyloidea</taxon>
        <taxon>Heterorhabditidae</taxon>
        <taxon>Heterorhabditis</taxon>
    </lineage>
</organism>
<evidence type="ECO:0000256" key="1">
    <source>
        <dbReference type="SAM" id="MobiDB-lite"/>
    </source>
</evidence>
<feature type="region of interest" description="Disordered" evidence="1">
    <location>
        <begin position="1"/>
        <end position="71"/>
    </location>
</feature>
<keyword evidence="2" id="KW-1185">Reference proteome</keyword>
<feature type="region of interest" description="Disordered" evidence="1">
    <location>
        <begin position="643"/>
        <end position="663"/>
    </location>
</feature>
<feature type="compositionally biased region" description="Polar residues" evidence="1">
    <location>
        <begin position="814"/>
        <end position="824"/>
    </location>
</feature>
<accession>A0A1I7WN09</accession>
<sequence>MLQKSSGSMQFKIEEQSEEQKTKAELANSKSDVQNGISPSTSTLVPMTSKKTHLRSPPSDNIGSRELPPGLDELSEEEARKIMSVMADAENQGILPSTSYISSVTTVPKTKEQTRQSSKRSIENIVPTGMEGLTEEERRHILEVMANVEQDARSSLSPCTSSSRSGGDSFMPPGMNNLSAEEQQKILSVMEAAEEHNASNSSHLPFLPSNFEVAVGGTDASLQKKKEKPSETLIPLPMENLSEEEREKIMAVVACAEMDEKTSIKNKQSWESEQHLPVTSVSPTIQQHLQISTPSIPSRMDDLLQEEKDKIMAVMACEAIDEQLMKQSKSPLVDTVDTESFVDAALPSAPNIYEPSTSIQSFEIQSAATTEDLKYEENDVFSESCNNGRNLELDIQGYTSEPSTSFITDMTSMRPRSCSEQFNIPFRSISPSRSSEEFYSKNDGISYIFFSLTSSRRKSMDTPQTSTYGGHWDELSSNQSKERQEQDKMLLLASQQSCNGGKLFQENIIPKQEVNEELGGIAAQMEDELPGVDLSHLSPAEKDQILAVMRMAQMDDPMSLGRKHREGTHSTAPTKVLKSVDTNATAPGTDVRSDHKSSRQTSIASSADLASPIRESGYGTTSTSYDRELGDYAVKSEHMSGLLEDMSEVREGARSRNDSRADERREDFDFTYSDLRFSEINDENFDEKRYKITSHDEKGINVDAVEVVEDQWKNQIDQWNKPRMWTTVFEGDESEQPGDDVFPHPPATTKHSTSDTRETGETYDSFQEDSTYRGLKEIAFDSTPKTFSSANFPSAATSKTINTSQWTPMGFPDTVTTSTSTLQNPEIKVTMHEEKNDSEDEESGSEEDDEYPDKVVAAPVAPIPSFDEVEREREQQEQFGKEVLQQIQAFGEAADDEFDSSLPPASTSSSQPFALPCMPTGTTITLLSEQKHDDPLDLSKEEGRKNPFLESSDDEDVSIDMEEVDYTQAAKFYQVQPLFCHRPGPVYTIPEDESEDDGTIENSESRMIAREKKRRTAHSVADSIISMYSTPTTSASSAVSALSSAIPTTTYAIISFEHEMRCESSENTRFATATVDSHIYTSHSHSQKTKPPITTASSIYTSSYLFSTTPFILPTTSPSIYTPITSTFIPSNIRSSDSNIPVSISASIDKTMADIESLLDSVYTSDGAKPNLLYYNQKSFTQAVGDSSSTRSSYDNLPLATSLASTTTNFLQSPLVSLTASSASDVISSPSPSFLLPLSATLGSTLGSLQPKLEDGGDISPRGLRRSPGMMIPTDVFGVPQVHTVFPTKPIDTTSTLSSTEPPNTFDELTSCYKWLKEITEYLLPMFCW</sequence>
<reference evidence="3" key="1">
    <citation type="submission" date="2016-11" db="UniProtKB">
        <authorList>
            <consortium name="WormBaseParasite"/>
        </authorList>
    </citation>
    <scope>IDENTIFICATION</scope>
</reference>
<feature type="compositionally biased region" description="Basic and acidic residues" evidence="1">
    <location>
        <begin position="12"/>
        <end position="24"/>
    </location>
</feature>
<feature type="compositionally biased region" description="Basic and acidic residues" evidence="1">
    <location>
        <begin position="647"/>
        <end position="663"/>
    </location>
</feature>
<protein>
    <submittedName>
        <fullName evidence="3">Protein kinase domain-containing protein</fullName>
    </submittedName>
</protein>